<evidence type="ECO:0000313" key="1">
    <source>
        <dbReference type="EMBL" id="VEJ09367.1"/>
    </source>
</evidence>
<dbReference type="Proteomes" id="UP000279799">
    <property type="component" value="Chromosome"/>
</dbReference>
<dbReference type="NCBIfam" id="TIGR03761">
    <property type="entry name" value="ICE_PFL4669"/>
    <property type="match status" value="1"/>
</dbReference>
<reference evidence="1 2" key="1">
    <citation type="submission" date="2018-12" db="EMBL/GenBank/DDBJ databases">
        <authorList>
            <consortium name="Pathogen Informatics"/>
        </authorList>
    </citation>
    <scope>NUCLEOTIDE SEQUENCE [LARGE SCALE GENOMIC DNA]</scope>
    <source>
        <strain evidence="1 2">NCTC12871</strain>
    </source>
</reference>
<dbReference type="AlphaFoldDB" id="A0A448TTN7"/>
<organism evidence="1 2">
    <name type="scientific">Actinobacillus delphinicola</name>
    <dbReference type="NCBI Taxonomy" id="51161"/>
    <lineage>
        <taxon>Bacteria</taxon>
        <taxon>Pseudomonadati</taxon>
        <taxon>Pseudomonadota</taxon>
        <taxon>Gammaproteobacteria</taxon>
        <taxon>Pasteurellales</taxon>
        <taxon>Pasteurellaceae</taxon>
        <taxon>Actinobacillus</taxon>
    </lineage>
</organism>
<accession>A0A448TTN7</accession>
<gene>
    <name evidence="1" type="ORF">NCTC12871_00820</name>
</gene>
<protein>
    <submittedName>
        <fullName evidence="1">Integrating conjugative element protein, PFL_4669 family</fullName>
    </submittedName>
</protein>
<keyword evidence="2" id="KW-1185">Reference proteome</keyword>
<dbReference type="Pfam" id="PF08900">
    <property type="entry name" value="AcaB"/>
    <property type="match status" value="1"/>
</dbReference>
<proteinExistence type="predicted"/>
<name>A0A448TTN7_9PAST</name>
<evidence type="ECO:0000313" key="2">
    <source>
        <dbReference type="Proteomes" id="UP000279799"/>
    </source>
</evidence>
<dbReference type="EMBL" id="LR134510">
    <property type="protein sequence ID" value="VEJ09367.1"/>
    <property type="molecule type" value="Genomic_DNA"/>
</dbReference>
<sequence>MPSSNQIDTIQIGALQSEMIFTVHTRYTINVWLGRIAKHQITIPKAMGILTQVQRDASEDDPFADLFLLNFEKLILDSTDKMKTLIDALANILVDNLPEGIDISQCINVQPATFPIYLNSPLGYKLIYIVSDFDLLAKTALTSRHIGILTHSEMKEWISSGSQLLRQLLGMVKNYRHTGLTRQDVLDNNTRYQEVMKNFNLEALPEGVLDRSLRSGFAPLINKKASLTNVETQKIDNE</sequence>
<dbReference type="RefSeq" id="WP_172594216.1">
    <property type="nucleotide sequence ID" value="NZ_LR134510.1"/>
</dbReference>
<dbReference type="InterPro" id="IPR014996">
    <property type="entry name" value="AcaB"/>
</dbReference>
<dbReference type="KEGG" id="adp:NCTC12871_00820"/>